<dbReference type="Proteomes" id="UP000518266">
    <property type="component" value="Unassembled WGS sequence"/>
</dbReference>
<dbReference type="AlphaFoldDB" id="A0A7J5YGQ1"/>
<dbReference type="EMBL" id="JAAKFY010000012">
    <property type="protein sequence ID" value="KAF3848654.1"/>
    <property type="molecule type" value="Genomic_DNA"/>
</dbReference>
<comment type="caution">
    <text evidence="1">The sequence shown here is derived from an EMBL/GenBank/DDBJ whole genome shotgun (WGS) entry which is preliminary data.</text>
</comment>
<reference evidence="1 2" key="1">
    <citation type="submission" date="2020-03" db="EMBL/GenBank/DDBJ databases">
        <title>Dissostichus mawsoni Genome sequencing and assembly.</title>
        <authorList>
            <person name="Park H."/>
        </authorList>
    </citation>
    <scope>NUCLEOTIDE SEQUENCE [LARGE SCALE GENOMIC DNA]</scope>
    <source>
        <strain evidence="1">DM0001</strain>
        <tissue evidence="1">Muscle</tissue>
    </source>
</reference>
<sequence>MSPAENVKRKLYLQRRVSDLVVGQLVPGLLPVGEYLPEHDSEAPTSLSVVKRRYMMLSGGIQRIGSIVSVDEVLRGQVHHAGCNLLSDVQHLGLSELHHDAVLPVGHQHRVRAVRPGHRDKQTVEYADADGENMASGGSDP</sequence>
<evidence type="ECO:0000313" key="2">
    <source>
        <dbReference type="Proteomes" id="UP000518266"/>
    </source>
</evidence>
<protein>
    <submittedName>
        <fullName evidence="1">Uncharacterized protein</fullName>
    </submittedName>
</protein>
<proteinExistence type="predicted"/>
<organism evidence="1 2">
    <name type="scientific">Dissostichus mawsoni</name>
    <name type="common">Antarctic cod</name>
    <dbReference type="NCBI Taxonomy" id="36200"/>
    <lineage>
        <taxon>Eukaryota</taxon>
        <taxon>Metazoa</taxon>
        <taxon>Chordata</taxon>
        <taxon>Craniata</taxon>
        <taxon>Vertebrata</taxon>
        <taxon>Euteleostomi</taxon>
        <taxon>Actinopterygii</taxon>
        <taxon>Neopterygii</taxon>
        <taxon>Teleostei</taxon>
        <taxon>Neoteleostei</taxon>
        <taxon>Acanthomorphata</taxon>
        <taxon>Eupercaria</taxon>
        <taxon>Perciformes</taxon>
        <taxon>Notothenioidei</taxon>
        <taxon>Nototheniidae</taxon>
        <taxon>Dissostichus</taxon>
    </lineage>
</organism>
<evidence type="ECO:0000313" key="1">
    <source>
        <dbReference type="EMBL" id="KAF3848654.1"/>
    </source>
</evidence>
<accession>A0A7J5YGQ1</accession>
<keyword evidence="2" id="KW-1185">Reference proteome</keyword>
<dbReference type="OrthoDB" id="10543856at2759"/>
<name>A0A7J5YGQ1_DISMA</name>
<gene>
    <name evidence="1" type="ORF">F7725_015151</name>
</gene>